<evidence type="ECO:0000313" key="2">
    <source>
        <dbReference type="EMBL" id="ABE11451.1"/>
    </source>
</evidence>
<sequence length="228" mass="26520">MFYKVFFLIVFDTVKNIGIKTLTFKFKRKGFLLSEKNKKAKSIGYARAINSEYDYLKEQIKSLNNDGCNLIFSEIISLDEEIKPEFKKALNYLSQGDELILTKLDRAFSNRNECIKTITKLLNNNIRLRTLSGFFSLNNSLEISSSIFNILYELDNLDNERLLERKKEFMLQRRINGNNLGGRPKISPLKESLVMRLRNEGCSYRSIRTQTGIALSTIRRIILDGERH</sequence>
<accession>Q1PJD7</accession>
<protein>
    <submittedName>
        <fullName evidence="2">Site-specific recombinase</fullName>
    </submittedName>
</protein>
<feature type="domain" description="Resolvase/invertase-type recombinase catalytic" evidence="1">
    <location>
        <begin position="41"/>
        <end position="177"/>
    </location>
</feature>
<organism evidence="2">
    <name type="scientific">uncultured Prochlorococcus marinus clone HOT0M-5C8</name>
    <dbReference type="NCBI Taxonomy" id="379389"/>
    <lineage>
        <taxon>Bacteria</taxon>
        <taxon>Bacillati</taxon>
        <taxon>Cyanobacteriota</taxon>
        <taxon>Cyanophyceae</taxon>
        <taxon>Synechococcales</taxon>
        <taxon>Prochlorococcaceae</taxon>
        <taxon>Prochlorococcus</taxon>
    </lineage>
</organism>
<dbReference type="InterPro" id="IPR006119">
    <property type="entry name" value="Resolv_N"/>
</dbReference>
<reference evidence="2" key="2">
    <citation type="submission" date="2006-04" db="EMBL/GenBank/DDBJ databases">
        <title>Sequencing of the draft fosmids and assembly of Prochlorococcus marinus environmental genome fragment.</title>
        <authorList>
            <consortium name="US DOE Joint Genome Institute (JGI)"/>
            <person name="Copeland A."/>
            <person name="Lucas S."/>
            <person name="Lapidus A."/>
            <person name="Barry K."/>
            <person name="Detter J.C."/>
            <person name="Glavina T."/>
            <person name="Hammon N."/>
            <person name="Israni S."/>
            <person name="Richardson P."/>
        </authorList>
    </citation>
    <scope>NUCLEOTIDE SEQUENCE</scope>
</reference>
<evidence type="ECO:0000259" key="1">
    <source>
        <dbReference type="PROSITE" id="PS51736"/>
    </source>
</evidence>
<dbReference type="Pfam" id="PF00239">
    <property type="entry name" value="Resolvase"/>
    <property type="match status" value="1"/>
</dbReference>
<dbReference type="SMART" id="SM00857">
    <property type="entry name" value="Resolvase"/>
    <property type="match status" value="1"/>
</dbReference>
<dbReference type="InterPro" id="IPR036162">
    <property type="entry name" value="Resolvase-like_N_sf"/>
</dbReference>
<proteinExistence type="predicted"/>
<dbReference type="Gene3D" id="3.40.50.1390">
    <property type="entry name" value="Resolvase, N-terminal catalytic domain"/>
    <property type="match status" value="1"/>
</dbReference>
<gene>
    <name evidence="2" type="ORF">HOT0M-5C8_0009</name>
</gene>
<reference evidence="2" key="1">
    <citation type="journal article" date="2006" name="Science">
        <title>Genomic islands and the ecology and evolution of Prochlorococcus.</title>
        <authorList>
            <person name="Coleman M.L."/>
            <person name="Sullivan M.B."/>
            <person name="Martiny A.C."/>
            <person name="Steglich C."/>
            <person name="Barry K."/>
            <person name="Delong E.F."/>
            <person name="Chisholm S.W."/>
        </authorList>
    </citation>
    <scope>NUCLEOTIDE SEQUENCE</scope>
</reference>
<dbReference type="PROSITE" id="PS51736">
    <property type="entry name" value="RECOMBINASES_3"/>
    <property type="match status" value="1"/>
</dbReference>
<dbReference type="AlphaFoldDB" id="Q1PJD7"/>
<dbReference type="GO" id="GO:0000150">
    <property type="term" value="F:DNA strand exchange activity"/>
    <property type="evidence" value="ECO:0007669"/>
    <property type="project" value="InterPro"/>
</dbReference>
<name>Q1PJD7_PROMR</name>
<dbReference type="CDD" id="cd03768">
    <property type="entry name" value="SR_ResInv"/>
    <property type="match status" value="1"/>
</dbReference>
<dbReference type="GO" id="GO:0003677">
    <property type="term" value="F:DNA binding"/>
    <property type="evidence" value="ECO:0007669"/>
    <property type="project" value="InterPro"/>
</dbReference>
<dbReference type="SUPFAM" id="SSF53041">
    <property type="entry name" value="Resolvase-like"/>
    <property type="match status" value="1"/>
</dbReference>
<dbReference type="EMBL" id="DQ366737">
    <property type="protein sequence ID" value="ABE11451.1"/>
    <property type="molecule type" value="Genomic_DNA"/>
</dbReference>